<dbReference type="InterPro" id="IPR015422">
    <property type="entry name" value="PyrdxlP-dep_Trfase_small"/>
</dbReference>
<dbReference type="GO" id="GO:0016212">
    <property type="term" value="F:kynurenine-oxoglutarate transaminase activity"/>
    <property type="evidence" value="ECO:0007669"/>
    <property type="project" value="TreeGrafter"/>
</dbReference>
<dbReference type="FunFam" id="3.40.640.10:FF:000033">
    <property type="entry name" value="Aspartate aminotransferase"/>
    <property type="match status" value="1"/>
</dbReference>
<dbReference type="PANTHER" id="PTHR43807">
    <property type="entry name" value="FI04487P"/>
    <property type="match status" value="1"/>
</dbReference>
<keyword evidence="3 6" id="KW-0032">Aminotransferase</keyword>
<comment type="similarity">
    <text evidence="2 6">Belongs to the class-I pyridoxal-phosphate-dependent aminotransferase family.</text>
</comment>
<dbReference type="SUPFAM" id="SSF53383">
    <property type="entry name" value="PLP-dependent transferases"/>
    <property type="match status" value="1"/>
</dbReference>
<dbReference type="InterPro" id="IPR004838">
    <property type="entry name" value="NHTrfase_class1_PyrdxlP-BS"/>
</dbReference>
<dbReference type="Proteomes" id="UP000053370">
    <property type="component" value="Unassembled WGS sequence"/>
</dbReference>
<evidence type="ECO:0000256" key="3">
    <source>
        <dbReference type="ARBA" id="ARBA00022576"/>
    </source>
</evidence>
<feature type="domain" description="Aminotransferase class I/classII large" evidence="7">
    <location>
        <begin position="30"/>
        <end position="380"/>
    </location>
</feature>
<accession>A0A0S7BR89</accession>
<dbReference type="RefSeq" id="WP_062279504.1">
    <property type="nucleotide sequence ID" value="NZ_DF968181.1"/>
</dbReference>
<reference evidence="8" key="1">
    <citation type="journal article" date="2015" name="Genome Announc.">
        <title>Draft Genome Sequence of Anaerolineae Strain TC1, a Novel Isolate from a Methanogenic Wastewater Treatment System.</title>
        <authorList>
            <person name="Matsuura N."/>
            <person name="Tourlousse D.M."/>
            <person name="Sun L."/>
            <person name="Toyonaga M."/>
            <person name="Kuroda K."/>
            <person name="Ohashi A."/>
            <person name="Cruz R."/>
            <person name="Yamaguchi T."/>
            <person name="Sekiguchi Y."/>
        </authorList>
    </citation>
    <scope>NUCLEOTIDE SEQUENCE [LARGE SCALE GENOMIC DNA]</scope>
    <source>
        <strain evidence="8">TC1</strain>
    </source>
</reference>
<dbReference type="InterPro" id="IPR015424">
    <property type="entry name" value="PyrdxlP-dep_Trfase"/>
</dbReference>
<dbReference type="PATRIC" id="fig|1678840.3.peg.1549"/>
<dbReference type="EMBL" id="DF968181">
    <property type="protein sequence ID" value="GAP40322.1"/>
    <property type="molecule type" value="Genomic_DNA"/>
</dbReference>
<evidence type="ECO:0000259" key="7">
    <source>
        <dbReference type="Pfam" id="PF00155"/>
    </source>
</evidence>
<dbReference type="EC" id="2.6.1.-" evidence="6"/>
<dbReference type="STRING" id="1678840.ATC1_13294"/>
<evidence type="ECO:0000256" key="1">
    <source>
        <dbReference type="ARBA" id="ARBA00001933"/>
    </source>
</evidence>
<organism evidence="8">
    <name type="scientific">Flexilinea flocculi</name>
    <dbReference type="NCBI Taxonomy" id="1678840"/>
    <lineage>
        <taxon>Bacteria</taxon>
        <taxon>Bacillati</taxon>
        <taxon>Chloroflexota</taxon>
        <taxon>Anaerolineae</taxon>
        <taxon>Anaerolineales</taxon>
        <taxon>Anaerolineaceae</taxon>
        <taxon>Flexilinea</taxon>
    </lineage>
</organism>
<dbReference type="CDD" id="cd00609">
    <property type="entry name" value="AAT_like"/>
    <property type="match status" value="1"/>
</dbReference>
<name>A0A0S7BR89_9CHLR</name>
<evidence type="ECO:0000313" key="9">
    <source>
        <dbReference type="Proteomes" id="UP000053370"/>
    </source>
</evidence>
<dbReference type="Gene3D" id="3.90.1150.10">
    <property type="entry name" value="Aspartate Aminotransferase, domain 1"/>
    <property type="match status" value="1"/>
</dbReference>
<keyword evidence="5" id="KW-0663">Pyridoxal phosphate</keyword>
<dbReference type="PANTHER" id="PTHR43807:SF20">
    <property type="entry name" value="FI04487P"/>
    <property type="match status" value="1"/>
</dbReference>
<dbReference type="GO" id="GO:0005737">
    <property type="term" value="C:cytoplasm"/>
    <property type="evidence" value="ECO:0007669"/>
    <property type="project" value="TreeGrafter"/>
</dbReference>
<dbReference type="PROSITE" id="PS00105">
    <property type="entry name" value="AA_TRANSFER_CLASS_1"/>
    <property type="match status" value="1"/>
</dbReference>
<protein>
    <recommendedName>
        <fullName evidence="6">Aminotransferase</fullName>
        <ecNumber evidence="6">2.6.1.-</ecNumber>
    </recommendedName>
</protein>
<comment type="cofactor">
    <cofactor evidence="1 6">
        <name>pyridoxal 5'-phosphate</name>
        <dbReference type="ChEBI" id="CHEBI:597326"/>
    </cofactor>
</comment>
<dbReference type="AlphaFoldDB" id="A0A0S7BR89"/>
<keyword evidence="9" id="KW-1185">Reference proteome</keyword>
<dbReference type="Pfam" id="PF00155">
    <property type="entry name" value="Aminotran_1_2"/>
    <property type="match status" value="1"/>
</dbReference>
<dbReference type="PRINTS" id="PR00753">
    <property type="entry name" value="ACCSYNTHASE"/>
</dbReference>
<evidence type="ECO:0000256" key="6">
    <source>
        <dbReference type="RuleBase" id="RU000481"/>
    </source>
</evidence>
<proteinExistence type="inferred from homology"/>
<evidence type="ECO:0000256" key="2">
    <source>
        <dbReference type="ARBA" id="ARBA00007441"/>
    </source>
</evidence>
<dbReference type="OrthoDB" id="9813612at2"/>
<keyword evidence="4 6" id="KW-0808">Transferase</keyword>
<evidence type="ECO:0000256" key="5">
    <source>
        <dbReference type="ARBA" id="ARBA00022898"/>
    </source>
</evidence>
<sequence length="389" mass="43320">MNRFQSRKMTQMSQSEIRNMSLECARVGGINLSQGICDLKLPDILAGSAYQAILDDHNHYTRFDGIDLLREQIAQKSMKFNHIQVDAKKNIIVSAGATGAFYSACFALLNPGDEMILFEPYYGYHEATLIALDIVPVYATLTPPEWDIHFDQLESLITEKTKAILINTPSNPCGKVFSADELEKIADFAIEKDLLIFTDEIYEYITYDGKQHVSLGSLKNAAERTVTVSGYSKTFSITGWRIGYTIADEAMTALIGSANDLIYVCAPAPLQHAVAAAISNLTDDFYAEMRIGYQQKRDLFCGMLSDVGLTPYVPQGAYYVLADMSKIPGENSKDKAMWFLKETGIASVPGEAFYKDTVGKTLARFCFAKDIHMIEKACDLIKTNSKKWL</sequence>
<gene>
    <name evidence="8" type="ORF">ATC1_13294</name>
</gene>
<dbReference type="InterPro" id="IPR051326">
    <property type="entry name" value="Kynurenine-oxoglutarate_AT"/>
</dbReference>
<evidence type="ECO:0000256" key="4">
    <source>
        <dbReference type="ARBA" id="ARBA00022679"/>
    </source>
</evidence>
<evidence type="ECO:0000313" key="8">
    <source>
        <dbReference type="EMBL" id="GAP40322.1"/>
    </source>
</evidence>
<dbReference type="InterPro" id="IPR015421">
    <property type="entry name" value="PyrdxlP-dep_Trfase_major"/>
</dbReference>
<dbReference type="InterPro" id="IPR004839">
    <property type="entry name" value="Aminotransferase_I/II_large"/>
</dbReference>
<dbReference type="GO" id="GO:0030170">
    <property type="term" value="F:pyridoxal phosphate binding"/>
    <property type="evidence" value="ECO:0007669"/>
    <property type="project" value="InterPro"/>
</dbReference>
<dbReference type="Gene3D" id="3.40.640.10">
    <property type="entry name" value="Type I PLP-dependent aspartate aminotransferase-like (Major domain)"/>
    <property type="match status" value="1"/>
</dbReference>